<dbReference type="HAMAP" id="MF_00839">
    <property type="entry name" value="HPF"/>
    <property type="match status" value="1"/>
</dbReference>
<dbReference type="NCBIfam" id="TIGR00741">
    <property type="entry name" value="yfiA"/>
    <property type="match status" value="1"/>
</dbReference>
<dbReference type="PANTHER" id="PTHR33231">
    <property type="entry name" value="30S RIBOSOMAL PROTEIN"/>
    <property type="match status" value="1"/>
</dbReference>
<dbReference type="Proteomes" id="UP001367771">
    <property type="component" value="Unassembled WGS sequence"/>
</dbReference>
<protein>
    <recommendedName>
        <fullName evidence="3 4">Ribosome hibernation promoting factor</fullName>
        <shortName evidence="4">HPF</shortName>
    </recommendedName>
</protein>
<evidence type="ECO:0000256" key="3">
    <source>
        <dbReference type="ARBA" id="ARBA00041148"/>
    </source>
</evidence>
<dbReference type="InterPro" id="IPR003489">
    <property type="entry name" value="RHF/RaiA"/>
</dbReference>
<keyword evidence="4" id="KW-0963">Cytoplasm</keyword>
<dbReference type="InterPro" id="IPR038416">
    <property type="entry name" value="Ribosom_S30AE_C_sf"/>
</dbReference>
<dbReference type="CDD" id="cd00552">
    <property type="entry name" value="RaiA"/>
    <property type="match status" value="1"/>
</dbReference>
<accession>A0ABU8H531</accession>
<comment type="similarity">
    <text evidence="4">Belongs to the HPF/YfiA ribosome-associated protein family. Long HPF subfamily.</text>
</comment>
<name>A0ABU8H531_9SPHN</name>
<dbReference type="PANTHER" id="PTHR33231:SF1">
    <property type="entry name" value="30S RIBOSOMAL PROTEIN"/>
    <property type="match status" value="1"/>
</dbReference>
<dbReference type="Pfam" id="PF02482">
    <property type="entry name" value="Ribosomal_S30AE"/>
    <property type="match status" value="1"/>
</dbReference>
<keyword evidence="7" id="KW-1185">Reference proteome</keyword>
<dbReference type="RefSeq" id="WP_037535919.1">
    <property type="nucleotide sequence ID" value="NZ_JBBBDM010000006.1"/>
</dbReference>
<dbReference type="SUPFAM" id="SSF69754">
    <property type="entry name" value="Ribosome binding protein Y (YfiA homologue)"/>
    <property type="match status" value="1"/>
</dbReference>
<reference evidence="6 7" key="1">
    <citation type="journal article" date="2013" name="Int. J. Syst. Evol. Microbiol.">
        <title>Sphingomonas kyungheensis sp. nov., a bacterium with ginsenoside-converting activity isolated from soil of a ginseng field.</title>
        <authorList>
            <person name="Son H.M."/>
            <person name="Yang J.E."/>
            <person name="Park Y."/>
            <person name="Han C.K."/>
            <person name="Kim S.G."/>
            <person name="Kook M."/>
            <person name="Yi T.H."/>
        </authorList>
    </citation>
    <scope>NUCLEOTIDE SEQUENCE [LARGE SCALE GENOMIC DNA]</scope>
    <source>
        <strain evidence="6 7">LMG 26582</strain>
    </source>
</reference>
<comment type="caution">
    <text evidence="6">The sequence shown here is derived from an EMBL/GenBank/DDBJ whole genome shotgun (WGS) entry which is preliminary data.</text>
</comment>
<dbReference type="InterPro" id="IPR036567">
    <property type="entry name" value="RHF-like"/>
</dbReference>
<comment type="subcellular location">
    <subcellularLocation>
        <location evidence="4">Cytoplasm</location>
    </subcellularLocation>
</comment>
<dbReference type="InterPro" id="IPR050574">
    <property type="entry name" value="HPF/YfiA_ribosome-assoc"/>
</dbReference>
<dbReference type="Gene3D" id="3.30.160.100">
    <property type="entry name" value="Ribosome hibernation promotion factor-like"/>
    <property type="match status" value="1"/>
</dbReference>
<organism evidence="6 7">
    <name type="scientific">Sphingomonas kyungheensis</name>
    <dbReference type="NCBI Taxonomy" id="1069987"/>
    <lineage>
        <taxon>Bacteria</taxon>
        <taxon>Pseudomonadati</taxon>
        <taxon>Pseudomonadota</taxon>
        <taxon>Alphaproteobacteria</taxon>
        <taxon>Sphingomonadales</taxon>
        <taxon>Sphingomonadaceae</taxon>
        <taxon>Sphingomonas</taxon>
    </lineage>
</organism>
<comment type="function">
    <text evidence="4">Required for dimerization of active 70S ribosomes into 100S ribosomes in stationary phase; 100S ribosomes are translationally inactive and sometimes present during exponential growth.</text>
</comment>
<evidence type="ECO:0000256" key="2">
    <source>
        <dbReference type="ARBA" id="ARBA00038695"/>
    </source>
</evidence>
<evidence type="ECO:0000256" key="4">
    <source>
        <dbReference type="HAMAP-Rule" id="MF_00839"/>
    </source>
</evidence>
<sequence length="202" mass="22015">MDIRISGHQVATGDALKDHVSDRLQGIASKHFERAISAEVTFGKGPHDVGFRCDIVVHVMKGLVLKGSHQAQEAHPAFDAAAAKIETQLRRYMRRLKDRHASEAVAAQEDLGYDNAGYTLFQEPAQSDEDVGDAPLIIAETRVDIPDASVSDAVMMLDLRNTAALMFRNAGTGSYNMVYRRGDGTIGWVEPQREVAQQPAAG</sequence>
<gene>
    <name evidence="6" type="primary">raiA</name>
    <name evidence="4" type="synonym">hpf</name>
    <name evidence="6" type="ORF">V8201_13280</name>
</gene>
<dbReference type="Pfam" id="PF16321">
    <property type="entry name" value="Ribosom_S30AE_C"/>
    <property type="match status" value="1"/>
</dbReference>
<comment type="subunit">
    <text evidence="4">Interacts with 100S ribosomes.</text>
</comment>
<dbReference type="Gene3D" id="3.30.505.50">
    <property type="entry name" value="Sigma 54 modulation/S30EA ribosomal protein, C-terminal domain"/>
    <property type="match status" value="1"/>
</dbReference>
<dbReference type="InterPro" id="IPR034694">
    <property type="entry name" value="HPF_long/plastid"/>
</dbReference>
<keyword evidence="1 4" id="KW-0810">Translation regulation</keyword>
<evidence type="ECO:0000313" key="6">
    <source>
        <dbReference type="EMBL" id="MEI5688056.1"/>
    </source>
</evidence>
<evidence type="ECO:0000313" key="7">
    <source>
        <dbReference type="Proteomes" id="UP001367771"/>
    </source>
</evidence>
<dbReference type="EMBL" id="JBBBDM010000006">
    <property type="protein sequence ID" value="MEI5688056.1"/>
    <property type="molecule type" value="Genomic_DNA"/>
</dbReference>
<evidence type="ECO:0000259" key="5">
    <source>
        <dbReference type="Pfam" id="PF16321"/>
    </source>
</evidence>
<evidence type="ECO:0000256" key="1">
    <source>
        <dbReference type="ARBA" id="ARBA00022845"/>
    </source>
</evidence>
<comment type="subunit">
    <text evidence="2">Associates exclusively with 100S ribosomes, which are dimers of 70S ribosomes.</text>
</comment>
<feature type="domain" description="Sigma 54 modulation/S30EA ribosomal protein C-terminal" evidence="5">
    <location>
        <begin position="134"/>
        <end position="187"/>
    </location>
</feature>
<dbReference type="InterPro" id="IPR032528">
    <property type="entry name" value="Ribosom_S30AE_C"/>
</dbReference>
<proteinExistence type="inferred from homology"/>